<sequence>MQSTQQRRSPARHVKEDVGRQVYFNASVISCLLTAERSHCNYCVASGGPGRAPLTARYSQQCGFVFIRCACVTSRSPPSPWHPLLLLLLLLPTQPLLQPTHHRTMTRGGLRRGRREGPEKRRGRRRRGKVSPAEAVKTRRGKSKPPLFKFYKVSRLHPWTGHAAFASPGRET</sequence>
<dbReference type="AlphaFoldDB" id="A0AAW0V0D5"/>
<protein>
    <submittedName>
        <fullName evidence="2">Uncharacterized protein</fullName>
    </submittedName>
</protein>
<evidence type="ECO:0000256" key="1">
    <source>
        <dbReference type="SAM" id="MobiDB-lite"/>
    </source>
</evidence>
<dbReference type="PROSITE" id="PS51257">
    <property type="entry name" value="PROKAR_LIPOPROTEIN"/>
    <property type="match status" value="1"/>
</dbReference>
<feature type="region of interest" description="Disordered" evidence="1">
    <location>
        <begin position="99"/>
        <end position="147"/>
    </location>
</feature>
<dbReference type="EMBL" id="JARAKH010000003">
    <property type="protein sequence ID" value="KAK8405700.1"/>
    <property type="molecule type" value="Genomic_DNA"/>
</dbReference>
<feature type="compositionally biased region" description="Basic residues" evidence="1">
    <location>
        <begin position="100"/>
        <end position="114"/>
    </location>
</feature>
<keyword evidence="3" id="KW-1185">Reference proteome</keyword>
<name>A0AAW0V0D5_SCYPA</name>
<accession>A0AAW0V0D5</accession>
<evidence type="ECO:0000313" key="2">
    <source>
        <dbReference type="EMBL" id="KAK8405700.1"/>
    </source>
</evidence>
<gene>
    <name evidence="2" type="ORF">O3P69_001895</name>
</gene>
<reference evidence="2 3" key="1">
    <citation type="submission" date="2023-03" db="EMBL/GenBank/DDBJ databases">
        <title>High-quality genome of Scylla paramamosain provides insights in environmental adaptation.</title>
        <authorList>
            <person name="Zhang L."/>
        </authorList>
    </citation>
    <scope>NUCLEOTIDE SEQUENCE [LARGE SCALE GENOMIC DNA]</scope>
    <source>
        <strain evidence="2">LZ_2023a</strain>
        <tissue evidence="2">Muscle</tissue>
    </source>
</reference>
<comment type="caution">
    <text evidence="2">The sequence shown here is derived from an EMBL/GenBank/DDBJ whole genome shotgun (WGS) entry which is preliminary data.</text>
</comment>
<organism evidence="2 3">
    <name type="scientific">Scylla paramamosain</name>
    <name type="common">Mud crab</name>
    <dbReference type="NCBI Taxonomy" id="85552"/>
    <lineage>
        <taxon>Eukaryota</taxon>
        <taxon>Metazoa</taxon>
        <taxon>Ecdysozoa</taxon>
        <taxon>Arthropoda</taxon>
        <taxon>Crustacea</taxon>
        <taxon>Multicrustacea</taxon>
        <taxon>Malacostraca</taxon>
        <taxon>Eumalacostraca</taxon>
        <taxon>Eucarida</taxon>
        <taxon>Decapoda</taxon>
        <taxon>Pleocyemata</taxon>
        <taxon>Brachyura</taxon>
        <taxon>Eubrachyura</taxon>
        <taxon>Portunoidea</taxon>
        <taxon>Portunidae</taxon>
        <taxon>Portuninae</taxon>
        <taxon>Scylla</taxon>
    </lineage>
</organism>
<dbReference type="Proteomes" id="UP001487740">
    <property type="component" value="Unassembled WGS sequence"/>
</dbReference>
<evidence type="ECO:0000313" key="3">
    <source>
        <dbReference type="Proteomes" id="UP001487740"/>
    </source>
</evidence>
<proteinExistence type="predicted"/>